<evidence type="ECO:0000313" key="1">
    <source>
        <dbReference type="EMBL" id="OYR17017.1"/>
    </source>
</evidence>
<accession>A0A256FQA6</accession>
<protein>
    <submittedName>
        <fullName evidence="1">Uncharacterized protein</fullName>
    </submittedName>
</protein>
<dbReference type="EMBL" id="NNRL01000148">
    <property type="protein sequence ID" value="OYR17017.1"/>
    <property type="molecule type" value="Genomic_DNA"/>
</dbReference>
<sequence length="68" mass="7631">MVPPGQKLAFKGTNDQPRAIACDQLLKSVQSIAIAVFVSRSRILRERICSPYTQRDQKHSSAARMPVY</sequence>
<keyword evidence="2" id="KW-1185">Reference proteome</keyword>
<gene>
    <name evidence="1" type="ORF">CEV33_4142</name>
</gene>
<comment type="caution">
    <text evidence="1">The sequence shown here is derived from an EMBL/GenBank/DDBJ whole genome shotgun (WGS) entry which is preliminary data.</text>
</comment>
<dbReference type="Proteomes" id="UP000216478">
    <property type="component" value="Unassembled WGS sequence"/>
</dbReference>
<dbReference type="AlphaFoldDB" id="A0A256FQA6"/>
<name>A0A256FQA6_9HYPH</name>
<organism evidence="1 2">
    <name type="scientific">Brucella grignonensis</name>
    <dbReference type="NCBI Taxonomy" id="94627"/>
    <lineage>
        <taxon>Bacteria</taxon>
        <taxon>Pseudomonadati</taxon>
        <taxon>Pseudomonadota</taxon>
        <taxon>Alphaproteobacteria</taxon>
        <taxon>Hyphomicrobiales</taxon>
        <taxon>Brucellaceae</taxon>
        <taxon>Brucella/Ochrobactrum group</taxon>
        <taxon>Brucella</taxon>
    </lineage>
</organism>
<evidence type="ECO:0000313" key="2">
    <source>
        <dbReference type="Proteomes" id="UP000216478"/>
    </source>
</evidence>
<reference evidence="1 2" key="1">
    <citation type="submission" date="2017-07" db="EMBL/GenBank/DDBJ databases">
        <title>Phylogenetic study on the rhizospheric bacterium Ochrobactrum sp. A44.</title>
        <authorList>
            <person name="Krzyzanowska D.M."/>
            <person name="Ossowicki A."/>
            <person name="Rajewska M."/>
            <person name="Maciag T."/>
            <person name="Kaczynski Z."/>
            <person name="Czerwicka M."/>
            <person name="Jafra S."/>
        </authorList>
    </citation>
    <scope>NUCLEOTIDE SEQUENCE [LARGE SCALE GENOMIC DNA]</scope>
    <source>
        <strain evidence="1 2">OgA9a</strain>
    </source>
</reference>
<proteinExistence type="predicted"/>